<dbReference type="PANTHER" id="PTHR35153:SF1">
    <property type="entry name" value="COILED-COIL DOMAIN-CONTAINING PROTEIN 154"/>
    <property type="match status" value="1"/>
</dbReference>
<dbReference type="OrthoDB" id="9445857at2759"/>
<evidence type="ECO:0000313" key="2">
    <source>
        <dbReference type="EMBL" id="PIO72904.1"/>
    </source>
</evidence>
<gene>
    <name evidence="2" type="ORF">TELCIR_05141</name>
</gene>
<keyword evidence="3" id="KW-1185">Reference proteome</keyword>
<feature type="coiled-coil region" evidence="1">
    <location>
        <begin position="207"/>
        <end position="261"/>
    </location>
</feature>
<keyword evidence="1" id="KW-0175">Coiled coil</keyword>
<protein>
    <submittedName>
        <fullName evidence="2">Uncharacterized protein</fullName>
    </submittedName>
</protein>
<sequence length="383" mass="43481">MELIEDRKNQKVAANLLAEIKRLNEKLAALASTISRDVADGQGELKNEFSRKFSTMETAFKSQAAKYEQLDLKVARDVANGLKAQEDRMETLNRKLVDELAKQKSKLNETSEALAAFEKNLELGRNKMDTTINAEIQRRKLHEKSLLNKISAVEDRLNSYVGNLRNSIQQIKSGKENVEIPTIDFDGLRREMEAIAADKGKMNMEGLLMLEQRMARAQSELQQDRKKISHELATLESSSDVEKLRNQVKNLSTLNDQMKHTQEVIRDKVDKQIPKDLNDLAAKTDNITQHLTDRLDKEEEERFLAIKELQEAFQKLQINDGAGNGKASSNTVQVRRELDECKVAIKKLAESVTTVKNVLDKKITDESRKREAEFGRLSSSMKG</sequence>
<evidence type="ECO:0000256" key="1">
    <source>
        <dbReference type="SAM" id="Coils"/>
    </source>
</evidence>
<dbReference type="EMBL" id="KZ345569">
    <property type="protein sequence ID" value="PIO72904.1"/>
    <property type="molecule type" value="Genomic_DNA"/>
</dbReference>
<dbReference type="AlphaFoldDB" id="A0A2G9URM0"/>
<organism evidence="2 3">
    <name type="scientific">Teladorsagia circumcincta</name>
    <name type="common">Brown stomach worm</name>
    <name type="synonym">Ostertagia circumcincta</name>
    <dbReference type="NCBI Taxonomy" id="45464"/>
    <lineage>
        <taxon>Eukaryota</taxon>
        <taxon>Metazoa</taxon>
        <taxon>Ecdysozoa</taxon>
        <taxon>Nematoda</taxon>
        <taxon>Chromadorea</taxon>
        <taxon>Rhabditida</taxon>
        <taxon>Rhabditina</taxon>
        <taxon>Rhabditomorpha</taxon>
        <taxon>Strongyloidea</taxon>
        <taxon>Trichostrongylidae</taxon>
        <taxon>Teladorsagia</taxon>
    </lineage>
</organism>
<name>A0A2G9URM0_TELCI</name>
<evidence type="ECO:0000313" key="3">
    <source>
        <dbReference type="Proteomes" id="UP000230423"/>
    </source>
</evidence>
<dbReference type="Proteomes" id="UP000230423">
    <property type="component" value="Unassembled WGS sequence"/>
</dbReference>
<dbReference type="InterPro" id="IPR029512">
    <property type="entry name" value="CCDC154"/>
</dbReference>
<reference evidence="2 3" key="1">
    <citation type="submission" date="2015-09" db="EMBL/GenBank/DDBJ databases">
        <title>Draft genome of the parasitic nematode Teladorsagia circumcincta isolate WARC Sus (inbred).</title>
        <authorList>
            <person name="Mitreva M."/>
        </authorList>
    </citation>
    <scope>NUCLEOTIDE SEQUENCE [LARGE SCALE GENOMIC DNA]</scope>
    <source>
        <strain evidence="2 3">S</strain>
    </source>
</reference>
<dbReference type="PANTHER" id="PTHR35153">
    <property type="entry name" value="COILED-COIL DOMAIN-CONTAINING PROTEIN 154"/>
    <property type="match status" value="1"/>
</dbReference>
<accession>A0A2G9URM0</accession>
<proteinExistence type="predicted"/>
<feature type="coiled-coil region" evidence="1">
    <location>
        <begin position="75"/>
        <end position="127"/>
    </location>
</feature>